<evidence type="ECO:0000313" key="2">
    <source>
        <dbReference type="EMBL" id="WOS41916.1"/>
    </source>
</evidence>
<dbReference type="PANTHER" id="PTHR18964">
    <property type="entry name" value="ROK (REPRESSOR, ORF, KINASE) FAMILY"/>
    <property type="match status" value="1"/>
</dbReference>
<protein>
    <submittedName>
        <fullName evidence="2">ROK family transcriptional regulator</fullName>
    </submittedName>
</protein>
<accession>A0ABZ0JQ31</accession>
<dbReference type="RefSeq" id="WP_160967685.1">
    <property type="nucleotide sequence ID" value="NZ_CP126170.1"/>
</dbReference>
<sequence length="372" mass="39295">MIKKTLTPRARLVLGLVRRHGAVSRAALIRDTGLSGTAVFRSTDELEKAGLIRVGETIAEGRGQPSAMIHLQPDAAFSLGLSVMADRAEAVLVDLSGRIRARADVATLGLRRADVLARCHALAVEALGGRAAMAPRLIGVGVAIAGYFVDDGTVNPSPELEDWALVDFGPEIAQRFGVPVKIENVANAAAMGEYLLGTGATHASFCYLNFAMGFGGGIVIDGRLMRGRFGNAGELAGTLNAADLPVPHLAGLLHAVNLHDGHAFASLKDMLEAFDPQWQGVDAWLQAHTRSFQFLFSALRYTLDVDAIVLGGLLPAALAERVIAAVHWHEQTVAPRRLRPLPAPRLCVAQLPPETTAPVGAAALLFGDLLSA</sequence>
<dbReference type="Gene3D" id="3.30.420.40">
    <property type="match status" value="2"/>
</dbReference>
<evidence type="ECO:0000313" key="3">
    <source>
        <dbReference type="Proteomes" id="UP001302020"/>
    </source>
</evidence>
<dbReference type="Pfam" id="PF12802">
    <property type="entry name" value="MarR_2"/>
    <property type="match status" value="1"/>
</dbReference>
<feature type="domain" description="HTH marR-type" evidence="1">
    <location>
        <begin position="6"/>
        <end position="62"/>
    </location>
</feature>
<gene>
    <name evidence="2" type="ORF">QN243_05505</name>
</gene>
<dbReference type="EMBL" id="CP126172">
    <property type="protein sequence ID" value="WOS41916.1"/>
    <property type="molecule type" value="Genomic_DNA"/>
</dbReference>
<proteinExistence type="predicted"/>
<dbReference type="InterPro" id="IPR043129">
    <property type="entry name" value="ATPase_NBD"/>
</dbReference>
<dbReference type="InterPro" id="IPR000600">
    <property type="entry name" value="ROK"/>
</dbReference>
<dbReference type="Gene3D" id="1.10.10.10">
    <property type="entry name" value="Winged helix-like DNA-binding domain superfamily/Winged helix DNA-binding domain"/>
    <property type="match status" value="1"/>
</dbReference>
<keyword evidence="3" id="KW-1185">Reference proteome</keyword>
<name>A0ABZ0JQ31_9XANT</name>
<organism evidence="2 3">
    <name type="scientific">Xanthomonas rydalmerensis</name>
    <dbReference type="NCBI Taxonomy" id="3046274"/>
    <lineage>
        <taxon>Bacteria</taxon>
        <taxon>Pseudomonadati</taxon>
        <taxon>Pseudomonadota</taxon>
        <taxon>Gammaproteobacteria</taxon>
        <taxon>Lysobacterales</taxon>
        <taxon>Lysobacteraceae</taxon>
        <taxon>Xanthomonas</taxon>
    </lineage>
</organism>
<dbReference type="CDD" id="cd23763">
    <property type="entry name" value="ASKHA_ATPase_ROK"/>
    <property type="match status" value="1"/>
</dbReference>
<dbReference type="InterPro" id="IPR036388">
    <property type="entry name" value="WH-like_DNA-bd_sf"/>
</dbReference>
<dbReference type="Proteomes" id="UP001302020">
    <property type="component" value="Chromosome"/>
</dbReference>
<dbReference type="SUPFAM" id="SSF53067">
    <property type="entry name" value="Actin-like ATPase domain"/>
    <property type="match status" value="1"/>
</dbReference>
<evidence type="ECO:0000259" key="1">
    <source>
        <dbReference type="Pfam" id="PF12802"/>
    </source>
</evidence>
<dbReference type="Pfam" id="PF00480">
    <property type="entry name" value="ROK"/>
    <property type="match status" value="1"/>
</dbReference>
<reference evidence="2 3" key="1">
    <citation type="submission" date="2023-05" db="EMBL/GenBank/DDBJ databases">
        <title>Xanthomonas rydalmerenesis sp. nov., a novel Xanthomonas species isolated from Fragaria x ananassa.</title>
        <authorList>
            <person name="McKnight D.J.E."/>
            <person name="Wong-Bajracharya J."/>
            <person name="Okoh E.B."/>
            <person name="Snijders F."/>
            <person name="Lidbetter F."/>
            <person name="Webster J."/>
            <person name="Djordjevic S.P."/>
            <person name="Bogema D.R."/>
            <person name="Chapman T.A."/>
        </authorList>
    </citation>
    <scope>NUCLEOTIDE SEQUENCE [LARGE SCALE GENOMIC DNA]</scope>
    <source>
        <strain evidence="2 3">DAR34883</strain>
    </source>
</reference>
<dbReference type="SUPFAM" id="SSF46785">
    <property type="entry name" value="Winged helix' DNA-binding domain"/>
    <property type="match status" value="1"/>
</dbReference>
<dbReference type="InterPro" id="IPR000835">
    <property type="entry name" value="HTH_MarR-typ"/>
</dbReference>
<dbReference type="InterPro" id="IPR036390">
    <property type="entry name" value="WH_DNA-bd_sf"/>
</dbReference>
<dbReference type="PANTHER" id="PTHR18964:SF169">
    <property type="entry name" value="N-ACETYLMANNOSAMINE KINASE"/>
    <property type="match status" value="1"/>
</dbReference>